<protein>
    <submittedName>
        <fullName evidence="2">Uncharacterized protein</fullName>
    </submittedName>
</protein>
<comment type="caution">
    <text evidence="2">The sequence shown here is derived from an EMBL/GenBank/DDBJ whole genome shotgun (WGS) entry which is preliminary data.</text>
</comment>
<evidence type="ECO:0000256" key="1">
    <source>
        <dbReference type="SAM" id="MobiDB-lite"/>
    </source>
</evidence>
<feature type="compositionally biased region" description="Basic and acidic residues" evidence="1">
    <location>
        <begin position="34"/>
        <end position="47"/>
    </location>
</feature>
<reference evidence="2 3" key="1">
    <citation type="submission" date="2024-02" db="EMBL/GenBank/DDBJ databases">
        <title>A draft genome for the cacao thread blight pathogen Marasmius crinis-equi.</title>
        <authorList>
            <person name="Cohen S.P."/>
            <person name="Baruah I.K."/>
            <person name="Amoako-Attah I."/>
            <person name="Bukari Y."/>
            <person name="Meinhardt L.W."/>
            <person name="Bailey B.A."/>
        </authorList>
    </citation>
    <scope>NUCLEOTIDE SEQUENCE [LARGE SCALE GENOMIC DNA]</scope>
    <source>
        <strain evidence="2 3">GH-76</strain>
    </source>
</reference>
<evidence type="ECO:0000313" key="3">
    <source>
        <dbReference type="Proteomes" id="UP001465976"/>
    </source>
</evidence>
<proteinExistence type="predicted"/>
<name>A0ABR3EW62_9AGAR</name>
<evidence type="ECO:0000313" key="2">
    <source>
        <dbReference type="EMBL" id="KAL0567153.1"/>
    </source>
</evidence>
<sequence length="132" mass="14975">MAALWLYYRRNRRRNEQPDLPDTESTVNPFPSGHDAKTRQSRPEYRKLPVTPLWNSLDMDIAAGQHSPGLNLGTPPVSRALEVAGEINRQTRSGIIAGLTTDELVLELNQRIRWNNNETLPEYPGSERRAGQ</sequence>
<dbReference type="EMBL" id="JBAHYK010001660">
    <property type="protein sequence ID" value="KAL0567153.1"/>
    <property type="molecule type" value="Genomic_DNA"/>
</dbReference>
<feature type="region of interest" description="Disordered" evidence="1">
    <location>
        <begin position="14"/>
        <end position="47"/>
    </location>
</feature>
<dbReference type="Proteomes" id="UP001465976">
    <property type="component" value="Unassembled WGS sequence"/>
</dbReference>
<keyword evidence="3" id="KW-1185">Reference proteome</keyword>
<organism evidence="2 3">
    <name type="scientific">Marasmius crinis-equi</name>
    <dbReference type="NCBI Taxonomy" id="585013"/>
    <lineage>
        <taxon>Eukaryota</taxon>
        <taxon>Fungi</taxon>
        <taxon>Dikarya</taxon>
        <taxon>Basidiomycota</taxon>
        <taxon>Agaricomycotina</taxon>
        <taxon>Agaricomycetes</taxon>
        <taxon>Agaricomycetidae</taxon>
        <taxon>Agaricales</taxon>
        <taxon>Marasmiineae</taxon>
        <taxon>Marasmiaceae</taxon>
        <taxon>Marasmius</taxon>
    </lineage>
</organism>
<gene>
    <name evidence="2" type="ORF">V5O48_014838</name>
</gene>
<accession>A0ABR3EW62</accession>